<dbReference type="SUPFAM" id="SSF57667">
    <property type="entry name" value="beta-beta-alpha zinc fingers"/>
    <property type="match status" value="1"/>
</dbReference>
<dbReference type="SMART" id="SM00355">
    <property type="entry name" value="ZnF_C2H2"/>
    <property type="match status" value="4"/>
</dbReference>
<proteinExistence type="predicted"/>
<dbReference type="InterPro" id="IPR013087">
    <property type="entry name" value="Znf_C2H2_type"/>
</dbReference>
<evidence type="ECO:0000256" key="3">
    <source>
        <dbReference type="ARBA" id="ARBA00022737"/>
    </source>
</evidence>
<sequence length="306" mass="34314">MFGCRASEELEIILQRHVQPRSSMPLYRLHNRPEITIFPEGSDPPPPPGQFVLPDEEVAPKKNSRSTRAVREEPSMEPPADFVFPEPECILGEAPREEKKASASRTPPPLVTLRGLRMQKRIYECQYCSLDFPALDLVVEHIARAHPGGSNCKICNEKFCNSRGLEQHMKDKHWREYQKEKKKEEAGGVSPEPQADGADEDVDSDGVIEPMEAFTRLPDGLQCNECMVIFPKDSSYARHICNPAAPNRCKRCKLSFGTHLALVRHISMVHGAQNGGRSKFNCKVCGAGFAHEISLQKHISSQMCKV</sequence>
<evidence type="ECO:0000256" key="5">
    <source>
        <dbReference type="ARBA" id="ARBA00022833"/>
    </source>
</evidence>
<keyword evidence="11" id="KW-1185">Reference proteome</keyword>
<comment type="caution">
    <text evidence="10">The sequence shown here is derived from an EMBL/GenBank/DDBJ whole genome shotgun (WGS) entry which is preliminary data.</text>
</comment>
<keyword evidence="3" id="KW-0677">Repeat</keyword>
<dbReference type="PANTHER" id="PTHR24406">
    <property type="entry name" value="TRANSCRIPTIONAL REPRESSOR CTCFL-RELATED"/>
    <property type="match status" value="1"/>
</dbReference>
<evidence type="ECO:0000313" key="10">
    <source>
        <dbReference type="EMBL" id="CAB3375637.1"/>
    </source>
</evidence>
<organism evidence="10 11">
    <name type="scientific">Cloeon dipterum</name>
    <dbReference type="NCBI Taxonomy" id="197152"/>
    <lineage>
        <taxon>Eukaryota</taxon>
        <taxon>Metazoa</taxon>
        <taxon>Ecdysozoa</taxon>
        <taxon>Arthropoda</taxon>
        <taxon>Hexapoda</taxon>
        <taxon>Insecta</taxon>
        <taxon>Pterygota</taxon>
        <taxon>Palaeoptera</taxon>
        <taxon>Ephemeroptera</taxon>
        <taxon>Pisciforma</taxon>
        <taxon>Baetidae</taxon>
        <taxon>Cloeon</taxon>
    </lineage>
</organism>
<evidence type="ECO:0000256" key="6">
    <source>
        <dbReference type="ARBA" id="ARBA00023242"/>
    </source>
</evidence>
<evidence type="ECO:0000256" key="8">
    <source>
        <dbReference type="SAM" id="MobiDB-lite"/>
    </source>
</evidence>
<dbReference type="InterPro" id="IPR036236">
    <property type="entry name" value="Znf_C2H2_sf"/>
</dbReference>
<feature type="domain" description="C2H2-type" evidence="9">
    <location>
        <begin position="150"/>
        <end position="178"/>
    </location>
</feature>
<feature type="region of interest" description="Disordered" evidence="8">
    <location>
        <begin position="36"/>
        <end position="78"/>
    </location>
</feature>
<dbReference type="Pfam" id="PF00096">
    <property type="entry name" value="zf-C2H2"/>
    <property type="match status" value="1"/>
</dbReference>
<evidence type="ECO:0000256" key="2">
    <source>
        <dbReference type="ARBA" id="ARBA00022723"/>
    </source>
</evidence>
<dbReference type="EMBL" id="CADEPI010000115">
    <property type="protein sequence ID" value="CAB3375637.1"/>
    <property type="molecule type" value="Genomic_DNA"/>
</dbReference>
<feature type="region of interest" description="Disordered" evidence="8">
    <location>
        <begin position="171"/>
        <end position="204"/>
    </location>
</feature>
<keyword evidence="6" id="KW-0539">Nucleus</keyword>
<protein>
    <recommendedName>
        <fullName evidence="9">C2H2-type domain-containing protein</fullName>
    </recommendedName>
</protein>
<feature type="compositionally biased region" description="Basic and acidic residues" evidence="8">
    <location>
        <begin position="171"/>
        <end position="186"/>
    </location>
</feature>
<dbReference type="OrthoDB" id="6077919at2759"/>
<comment type="subcellular location">
    <subcellularLocation>
        <location evidence="1">Nucleus</location>
    </subcellularLocation>
</comment>
<evidence type="ECO:0000256" key="7">
    <source>
        <dbReference type="PROSITE-ProRule" id="PRU00042"/>
    </source>
</evidence>
<evidence type="ECO:0000256" key="1">
    <source>
        <dbReference type="ARBA" id="ARBA00004123"/>
    </source>
</evidence>
<keyword evidence="2" id="KW-0479">Metal-binding</keyword>
<evidence type="ECO:0000256" key="4">
    <source>
        <dbReference type="ARBA" id="ARBA00022771"/>
    </source>
</evidence>
<dbReference type="GO" id="GO:0008270">
    <property type="term" value="F:zinc ion binding"/>
    <property type="evidence" value="ECO:0007669"/>
    <property type="project" value="UniProtKB-KW"/>
</dbReference>
<name>A0A8S1D230_9INSE</name>
<gene>
    <name evidence="10" type="ORF">CLODIP_2_CD12789</name>
</gene>
<dbReference type="GO" id="GO:0005634">
    <property type="term" value="C:nucleus"/>
    <property type="evidence" value="ECO:0007669"/>
    <property type="project" value="UniProtKB-SubCell"/>
</dbReference>
<keyword evidence="4 7" id="KW-0863">Zinc-finger</keyword>
<accession>A0A8S1D230</accession>
<dbReference type="Proteomes" id="UP000494165">
    <property type="component" value="Unassembled WGS sequence"/>
</dbReference>
<dbReference type="PROSITE" id="PS50157">
    <property type="entry name" value="ZINC_FINGER_C2H2_2"/>
    <property type="match status" value="1"/>
</dbReference>
<evidence type="ECO:0000313" key="11">
    <source>
        <dbReference type="Proteomes" id="UP000494165"/>
    </source>
</evidence>
<evidence type="ECO:0000259" key="9">
    <source>
        <dbReference type="PROSITE" id="PS50157"/>
    </source>
</evidence>
<dbReference type="AlphaFoldDB" id="A0A8S1D230"/>
<dbReference type="Gene3D" id="3.30.160.60">
    <property type="entry name" value="Classic Zinc Finger"/>
    <property type="match status" value="2"/>
</dbReference>
<keyword evidence="5" id="KW-0862">Zinc</keyword>
<dbReference type="InterPro" id="IPR050888">
    <property type="entry name" value="ZnF_C2H2-type_TF"/>
</dbReference>
<reference evidence="10 11" key="1">
    <citation type="submission" date="2020-04" db="EMBL/GenBank/DDBJ databases">
        <authorList>
            <person name="Alioto T."/>
            <person name="Alioto T."/>
            <person name="Gomez Garrido J."/>
        </authorList>
    </citation>
    <scope>NUCLEOTIDE SEQUENCE [LARGE SCALE GENOMIC DNA]</scope>
</reference>
<dbReference type="PROSITE" id="PS00028">
    <property type="entry name" value="ZINC_FINGER_C2H2_1"/>
    <property type="match status" value="2"/>
</dbReference>